<dbReference type="AlphaFoldDB" id="A0A0N5B2B9"/>
<evidence type="ECO:0000256" key="4">
    <source>
        <dbReference type="ARBA" id="ARBA00023136"/>
    </source>
</evidence>
<organism evidence="7 8">
    <name type="scientific">Strongyloides papillosus</name>
    <name type="common">Intestinal threadworm</name>
    <dbReference type="NCBI Taxonomy" id="174720"/>
    <lineage>
        <taxon>Eukaryota</taxon>
        <taxon>Metazoa</taxon>
        <taxon>Ecdysozoa</taxon>
        <taxon>Nematoda</taxon>
        <taxon>Chromadorea</taxon>
        <taxon>Rhabditida</taxon>
        <taxon>Tylenchina</taxon>
        <taxon>Panagrolaimomorpha</taxon>
        <taxon>Strongyloidoidea</taxon>
        <taxon>Strongyloididae</taxon>
        <taxon>Strongyloides</taxon>
    </lineage>
</organism>
<feature type="transmembrane region" description="Helical" evidence="5">
    <location>
        <begin position="123"/>
        <end position="144"/>
    </location>
</feature>
<feature type="transmembrane region" description="Helical" evidence="5">
    <location>
        <begin position="6"/>
        <end position="28"/>
    </location>
</feature>
<feature type="transmembrane region" description="Helical" evidence="5">
    <location>
        <begin position="40"/>
        <end position="61"/>
    </location>
</feature>
<keyword evidence="2 5" id="KW-0812">Transmembrane</keyword>
<dbReference type="WBParaSite" id="SPAL_0000022600.1">
    <property type="protein sequence ID" value="SPAL_0000022600.1"/>
    <property type="gene ID" value="SPAL_0000022600"/>
</dbReference>
<dbReference type="GO" id="GO:0016020">
    <property type="term" value="C:membrane"/>
    <property type="evidence" value="ECO:0007669"/>
    <property type="project" value="UniProtKB-SubCell"/>
</dbReference>
<feature type="domain" description="G-protein coupled receptors family 1 profile" evidence="6">
    <location>
        <begin position="22"/>
        <end position="194"/>
    </location>
</feature>
<evidence type="ECO:0000313" key="8">
    <source>
        <dbReference type="WBParaSite" id="SPAL_0000022600.1"/>
    </source>
</evidence>
<dbReference type="PANTHER" id="PTHR23017:SF3">
    <property type="entry name" value="G-PROTEIN COUPLED RECEPTORS FAMILY 1 PROFILE DOMAIN-CONTAINING PROTEIN"/>
    <property type="match status" value="1"/>
</dbReference>
<dbReference type="Gene3D" id="1.20.1070.10">
    <property type="entry name" value="Rhodopsin 7-helix transmembrane proteins"/>
    <property type="match status" value="1"/>
</dbReference>
<accession>A0A0N5B2B9</accession>
<name>A0A0N5B2B9_STREA</name>
<dbReference type="InterPro" id="IPR019430">
    <property type="entry name" value="7TM_GPCR_serpentine_rcpt_Srx"/>
</dbReference>
<evidence type="ECO:0000313" key="7">
    <source>
        <dbReference type="Proteomes" id="UP000046392"/>
    </source>
</evidence>
<proteinExistence type="predicted"/>
<reference evidence="8" key="1">
    <citation type="submission" date="2017-02" db="UniProtKB">
        <authorList>
            <consortium name="WormBaseParasite"/>
        </authorList>
    </citation>
    <scope>IDENTIFICATION</scope>
</reference>
<evidence type="ECO:0000259" key="6">
    <source>
        <dbReference type="PROSITE" id="PS50262"/>
    </source>
</evidence>
<protein>
    <submittedName>
        <fullName evidence="8">G_PROTEIN_RECEP_F1_2 domain-containing protein</fullName>
    </submittedName>
</protein>
<sequence length="314" mass="36336">MISDETITLLCYFSICSFGLIINAFCLYKITTLREFRHCFGYICTVQLISNTITLTIFLFWSCPSLLFLEESNIYEIFNHIFGDFGILAWNLTMYSHIACCVNRFIAMYYPTKYSGIFDKRMCRIIILSIWILSMCHVVPYIFFGCSYKFSNTNLTWIFEFNKCTNILTSIDFYLSLTNVCFTLFLDSLIFIKLGIQGKKSSELHGTNAVSVINVKSTDVQSSNKKLTVKKSSKTKSVYSNRVRFFLQSFIQNILIAIELICFHIICYRVQGKIWAMVFSSCAWALCHTLDGLVLCIFNKEIRNSLLRVCSHNK</sequence>
<feature type="transmembrane region" description="Helical" evidence="5">
    <location>
        <begin position="274"/>
        <end position="298"/>
    </location>
</feature>
<dbReference type="SUPFAM" id="SSF81321">
    <property type="entry name" value="Family A G protein-coupled receptor-like"/>
    <property type="match status" value="1"/>
</dbReference>
<feature type="transmembrane region" description="Helical" evidence="5">
    <location>
        <begin position="245"/>
        <end position="268"/>
    </location>
</feature>
<feature type="transmembrane region" description="Helical" evidence="5">
    <location>
        <begin position="81"/>
        <end position="102"/>
    </location>
</feature>
<evidence type="ECO:0000256" key="3">
    <source>
        <dbReference type="ARBA" id="ARBA00022989"/>
    </source>
</evidence>
<keyword evidence="7" id="KW-1185">Reference proteome</keyword>
<evidence type="ECO:0000256" key="2">
    <source>
        <dbReference type="ARBA" id="ARBA00022692"/>
    </source>
</evidence>
<keyword evidence="3 5" id="KW-1133">Transmembrane helix</keyword>
<feature type="transmembrane region" description="Helical" evidence="5">
    <location>
        <begin position="173"/>
        <end position="192"/>
    </location>
</feature>
<dbReference type="Proteomes" id="UP000046392">
    <property type="component" value="Unplaced"/>
</dbReference>
<evidence type="ECO:0000256" key="5">
    <source>
        <dbReference type="SAM" id="Phobius"/>
    </source>
</evidence>
<comment type="subcellular location">
    <subcellularLocation>
        <location evidence="1">Membrane</location>
    </subcellularLocation>
</comment>
<dbReference type="InterPro" id="IPR017452">
    <property type="entry name" value="GPCR_Rhodpsn_7TM"/>
</dbReference>
<evidence type="ECO:0000256" key="1">
    <source>
        <dbReference type="ARBA" id="ARBA00004370"/>
    </source>
</evidence>
<keyword evidence="4 5" id="KW-0472">Membrane</keyword>
<dbReference type="PROSITE" id="PS50262">
    <property type="entry name" value="G_PROTEIN_RECEP_F1_2"/>
    <property type="match status" value="1"/>
</dbReference>
<dbReference type="Pfam" id="PF10328">
    <property type="entry name" value="7TM_GPCR_Srx"/>
    <property type="match status" value="2"/>
</dbReference>
<dbReference type="PANTHER" id="PTHR23017">
    <property type="entry name" value="SERPENTINE RECEPTOR, CLASS X"/>
    <property type="match status" value="1"/>
</dbReference>